<evidence type="ECO:0000256" key="6">
    <source>
        <dbReference type="ARBA" id="ARBA00022989"/>
    </source>
</evidence>
<dbReference type="GO" id="GO:0019221">
    <property type="term" value="P:cytokine-mediated signaling pathway"/>
    <property type="evidence" value="ECO:0007669"/>
    <property type="project" value="TreeGrafter"/>
</dbReference>
<evidence type="ECO:0000256" key="12">
    <source>
        <dbReference type="SAM" id="SignalP"/>
    </source>
</evidence>
<keyword evidence="14" id="KW-1185">Reference proteome</keyword>
<evidence type="ECO:0000256" key="4">
    <source>
        <dbReference type="ARBA" id="ARBA00022729"/>
    </source>
</evidence>
<evidence type="ECO:0000313" key="13">
    <source>
        <dbReference type="EMBL" id="KAF6269456.1"/>
    </source>
</evidence>
<dbReference type="SUPFAM" id="SSF48726">
    <property type="entry name" value="Immunoglobulin"/>
    <property type="match status" value="2"/>
</dbReference>
<evidence type="ECO:0008006" key="15">
    <source>
        <dbReference type="Google" id="ProtNLM"/>
    </source>
</evidence>
<evidence type="ECO:0000256" key="3">
    <source>
        <dbReference type="ARBA" id="ARBA00022692"/>
    </source>
</evidence>
<dbReference type="Pfam" id="PF13895">
    <property type="entry name" value="Ig_2"/>
    <property type="match status" value="1"/>
</dbReference>
<dbReference type="AlphaFoldDB" id="A0A7J7QZY8"/>
<reference evidence="13 14" key="1">
    <citation type="journal article" date="2020" name="Nature">
        <title>Six reference-quality genomes reveal evolution of bat adaptations.</title>
        <authorList>
            <person name="Jebb D."/>
            <person name="Huang Z."/>
            <person name="Pippel M."/>
            <person name="Hughes G.M."/>
            <person name="Lavrichenko K."/>
            <person name="Devanna P."/>
            <person name="Winkler S."/>
            <person name="Jermiin L.S."/>
            <person name="Skirmuntt E.C."/>
            <person name="Katzourakis A."/>
            <person name="Burkitt-Gray L."/>
            <person name="Ray D.A."/>
            <person name="Sullivan K.A.M."/>
            <person name="Roscito J.G."/>
            <person name="Kirilenko B.M."/>
            <person name="Davalos L.M."/>
            <person name="Corthals A.P."/>
            <person name="Power M.L."/>
            <person name="Jones G."/>
            <person name="Ransome R.D."/>
            <person name="Dechmann D.K.N."/>
            <person name="Locatelli A.G."/>
            <person name="Puechmaille S.J."/>
            <person name="Fedrigo O."/>
            <person name="Jarvis E.D."/>
            <person name="Hiller M."/>
            <person name="Vernes S.C."/>
            <person name="Myers E.W."/>
            <person name="Teeling E.C."/>
        </authorList>
    </citation>
    <scope>NUCLEOTIDE SEQUENCE [LARGE SCALE GENOMIC DNA]</scope>
    <source>
        <strain evidence="13">MPipKuh1</strain>
        <tissue evidence="13">Flight muscle</tissue>
    </source>
</reference>
<accession>A0A7J7QZY8</accession>
<dbReference type="PANTHER" id="PTHR11738">
    <property type="entry name" value="MHC CLASS I NK CELL RECEPTOR"/>
    <property type="match status" value="1"/>
</dbReference>
<evidence type="ECO:0000256" key="5">
    <source>
        <dbReference type="ARBA" id="ARBA00022737"/>
    </source>
</evidence>
<evidence type="ECO:0000256" key="1">
    <source>
        <dbReference type="ARBA" id="ARBA00004162"/>
    </source>
</evidence>
<dbReference type="Gene3D" id="2.60.40.10">
    <property type="entry name" value="Immunoglobulins"/>
    <property type="match status" value="2"/>
</dbReference>
<keyword evidence="10" id="KW-0393">Immunoglobulin domain</keyword>
<gene>
    <name evidence="13" type="ORF">mPipKuh1_007563</name>
</gene>
<feature type="chain" id="PRO_5029828851" description="Leukocyte immunoglobulin-like receptor subfamily A member 6" evidence="12">
    <location>
        <begin position="24"/>
        <end position="283"/>
    </location>
</feature>
<dbReference type="GO" id="GO:0005886">
    <property type="term" value="C:plasma membrane"/>
    <property type="evidence" value="ECO:0007669"/>
    <property type="project" value="UniProtKB-SubCell"/>
</dbReference>
<comment type="caution">
    <text evidence="13">The sequence shown here is derived from an EMBL/GenBank/DDBJ whole genome shotgun (WGS) entry which is preliminary data.</text>
</comment>
<protein>
    <recommendedName>
        <fullName evidence="15">Leukocyte immunoglobulin-like receptor subfamily A member 6</fullName>
    </recommendedName>
</protein>
<evidence type="ECO:0000256" key="11">
    <source>
        <dbReference type="SAM" id="MobiDB-lite"/>
    </source>
</evidence>
<dbReference type="FunFam" id="2.60.40.10:FF:000049">
    <property type="entry name" value="Leukocyte immunoglobulin-like receptor subfamily B member 1"/>
    <property type="match status" value="2"/>
</dbReference>
<dbReference type="EMBL" id="JACAGB010000111">
    <property type="protein sequence ID" value="KAF6269456.1"/>
    <property type="molecule type" value="Genomic_DNA"/>
</dbReference>
<evidence type="ECO:0000313" key="14">
    <source>
        <dbReference type="Proteomes" id="UP000558488"/>
    </source>
</evidence>
<evidence type="ECO:0000256" key="9">
    <source>
        <dbReference type="ARBA" id="ARBA00023180"/>
    </source>
</evidence>
<evidence type="ECO:0000256" key="10">
    <source>
        <dbReference type="ARBA" id="ARBA00023319"/>
    </source>
</evidence>
<sequence length="283" mass="31484">MTSILSALLCLGLSLGLRTHVKAGTLPKPALWAESGRVIPYGSSLTLWCQGNLKAQEYRLYADGSPRYLDTEKLLEPGYWAKFLIKGNYAERYTCNYLSPRGWSERSDPLELVVTGLYSKPSLSALPSPVLPSGGNVILQCGSLQPFDRFLLTKEGDHRLSWTLDSQHKPNRGYQALFPVGPMTPGHRWMFRCYGNFRRYPQKWSDPSDPLDLTVSADASVKDPQPEESVELDARAAPSYSLQDVTYAQLNLLALRQQTSASPSLSSEEPPEEPSLYAALAFH</sequence>
<comment type="subcellular location">
    <subcellularLocation>
        <location evidence="1">Cell membrane</location>
        <topology evidence="1">Single-pass membrane protein</topology>
    </subcellularLocation>
</comment>
<keyword evidence="3" id="KW-0812">Transmembrane</keyword>
<evidence type="ECO:0000256" key="7">
    <source>
        <dbReference type="ARBA" id="ARBA00023136"/>
    </source>
</evidence>
<feature type="compositionally biased region" description="Low complexity" evidence="11">
    <location>
        <begin position="260"/>
        <end position="283"/>
    </location>
</feature>
<keyword evidence="6" id="KW-1133">Transmembrane helix</keyword>
<evidence type="ECO:0000256" key="8">
    <source>
        <dbReference type="ARBA" id="ARBA00023157"/>
    </source>
</evidence>
<organism evidence="13 14">
    <name type="scientific">Pipistrellus kuhlii</name>
    <name type="common">Kuhl's pipistrelle</name>
    <dbReference type="NCBI Taxonomy" id="59472"/>
    <lineage>
        <taxon>Eukaryota</taxon>
        <taxon>Metazoa</taxon>
        <taxon>Chordata</taxon>
        <taxon>Craniata</taxon>
        <taxon>Vertebrata</taxon>
        <taxon>Euteleostomi</taxon>
        <taxon>Mammalia</taxon>
        <taxon>Eutheria</taxon>
        <taxon>Laurasiatheria</taxon>
        <taxon>Chiroptera</taxon>
        <taxon>Yangochiroptera</taxon>
        <taxon>Vespertilionidae</taxon>
        <taxon>Pipistrellus</taxon>
    </lineage>
</organism>
<dbReference type="Proteomes" id="UP000558488">
    <property type="component" value="Unassembled WGS sequence"/>
</dbReference>
<dbReference type="GO" id="GO:0032396">
    <property type="term" value="F:inhibitory MHC class I receptor activity"/>
    <property type="evidence" value="ECO:0007669"/>
    <property type="project" value="TreeGrafter"/>
</dbReference>
<evidence type="ECO:0000256" key="2">
    <source>
        <dbReference type="ARBA" id="ARBA00022475"/>
    </source>
</evidence>
<keyword evidence="9" id="KW-0325">Glycoprotein</keyword>
<feature type="region of interest" description="Disordered" evidence="11">
    <location>
        <begin position="258"/>
        <end position="283"/>
    </location>
</feature>
<keyword evidence="5" id="KW-0677">Repeat</keyword>
<keyword evidence="2" id="KW-1003">Cell membrane</keyword>
<name>A0A7J7QZY8_PIPKU</name>
<dbReference type="PANTHER" id="PTHR11738:SF179">
    <property type="entry name" value="LEUKOCYTE IMMUNOGLOBULIN-LIKE RECEPTOR SUBFAMILY A MEMBER 5"/>
    <property type="match status" value="1"/>
</dbReference>
<keyword evidence="7" id="KW-0472">Membrane</keyword>
<dbReference type="InterPro" id="IPR050412">
    <property type="entry name" value="Ig-like_Receptors_ImmuneReg"/>
</dbReference>
<dbReference type="GO" id="GO:0002764">
    <property type="term" value="P:immune response-regulating signaling pathway"/>
    <property type="evidence" value="ECO:0007669"/>
    <property type="project" value="TreeGrafter"/>
</dbReference>
<dbReference type="InterPro" id="IPR013783">
    <property type="entry name" value="Ig-like_fold"/>
</dbReference>
<keyword evidence="8" id="KW-1015">Disulfide bond</keyword>
<keyword evidence="4 12" id="KW-0732">Signal</keyword>
<proteinExistence type="predicted"/>
<dbReference type="InterPro" id="IPR036179">
    <property type="entry name" value="Ig-like_dom_sf"/>
</dbReference>
<feature type="signal peptide" evidence="12">
    <location>
        <begin position="1"/>
        <end position="23"/>
    </location>
</feature>